<name>A0A1D8N4L3_YARLL</name>
<gene>
    <name evidence="1" type="ORF">YALI1_A13148g</name>
</gene>
<dbReference type="RefSeq" id="XP_068137859.1">
    <property type="nucleotide sequence ID" value="XM_068281758.1"/>
</dbReference>
<protein>
    <submittedName>
        <fullName evidence="1">Uncharacterized protein</fullName>
    </submittedName>
</protein>
<organism evidence="1 2">
    <name type="scientific">Yarrowia lipolytica</name>
    <name type="common">Candida lipolytica</name>
    <dbReference type="NCBI Taxonomy" id="4952"/>
    <lineage>
        <taxon>Eukaryota</taxon>
        <taxon>Fungi</taxon>
        <taxon>Dikarya</taxon>
        <taxon>Ascomycota</taxon>
        <taxon>Saccharomycotina</taxon>
        <taxon>Dipodascomycetes</taxon>
        <taxon>Dipodascales</taxon>
        <taxon>Dipodascales incertae sedis</taxon>
        <taxon>Yarrowia</taxon>
    </lineage>
</organism>
<reference evidence="1 2" key="1">
    <citation type="journal article" date="2016" name="PLoS ONE">
        <title>Sequence Assembly of Yarrowia lipolytica Strain W29/CLIB89 Shows Transposable Element Diversity.</title>
        <authorList>
            <person name="Magnan C."/>
            <person name="Yu J."/>
            <person name="Chang I."/>
            <person name="Jahn E."/>
            <person name="Kanomata Y."/>
            <person name="Wu J."/>
            <person name="Zeller M."/>
            <person name="Oakes M."/>
            <person name="Baldi P."/>
            <person name="Sandmeyer S."/>
        </authorList>
    </citation>
    <scope>NUCLEOTIDE SEQUENCE [LARGE SCALE GENOMIC DNA]</scope>
    <source>
        <strain evidence="2">CLIB89(W29)</strain>
    </source>
</reference>
<dbReference type="Proteomes" id="UP000182444">
    <property type="component" value="Chromosome 1A"/>
</dbReference>
<dbReference type="AlphaFoldDB" id="A0A1D8N4L3"/>
<proteinExistence type="predicted"/>
<sequence>MNTSPENISVVLSLDLFHTHVNGTSNKLQCRTLSCLLTFSLPGWCGVVATSKRTCFLYFNHIRTCTVQVLFTVSPSTLDMFNCRPSLMESPATLHIR</sequence>
<accession>A0A1D8N4L3</accession>
<dbReference type="GeneID" id="94582416"/>
<dbReference type="VEuPathDB" id="FungiDB:YALI1_A13148g"/>
<dbReference type="EMBL" id="CP017553">
    <property type="protein sequence ID" value="AOW00587.1"/>
    <property type="molecule type" value="Genomic_DNA"/>
</dbReference>
<evidence type="ECO:0000313" key="2">
    <source>
        <dbReference type="Proteomes" id="UP000182444"/>
    </source>
</evidence>
<evidence type="ECO:0000313" key="1">
    <source>
        <dbReference type="EMBL" id="AOW00587.1"/>
    </source>
</evidence>